<dbReference type="OrthoDB" id="9884924at2"/>
<organism evidence="1 2">
    <name type="scientific">Parageobacillus thermoglucosidasius</name>
    <name type="common">Geobacillus thermoglucosidasius</name>
    <dbReference type="NCBI Taxonomy" id="1426"/>
    <lineage>
        <taxon>Bacteria</taxon>
        <taxon>Bacillati</taxon>
        <taxon>Bacillota</taxon>
        <taxon>Bacilli</taxon>
        <taxon>Bacillales</taxon>
        <taxon>Anoxybacillaceae</taxon>
        <taxon>Parageobacillus</taxon>
    </lineage>
</organism>
<sequence length="103" mass="11739">MASLSESIEQEVKRRGYETMIDCIKSYQAQVEEAIGELRLRHGTRAFYPASAENVPNWQGETGKAHEPISGNLRQMIDATADGLLHEISREIAQIRRKIEERQ</sequence>
<proteinExistence type="predicted"/>
<protein>
    <submittedName>
        <fullName evidence="1">Retroviral VpR/VpX protein</fullName>
    </submittedName>
</protein>
<gene>
    <name evidence="1" type="ORF">A7K69_15160</name>
</gene>
<dbReference type="EMBL" id="LXMA01000043">
    <property type="protein sequence ID" value="OAT71411.1"/>
    <property type="molecule type" value="Genomic_DNA"/>
</dbReference>
<accession>A0A1B7KMV3</accession>
<reference evidence="2" key="1">
    <citation type="submission" date="2016-05" db="EMBL/GenBank/DDBJ databases">
        <authorList>
            <person name="Wang W."/>
            <person name="Zhu L."/>
        </authorList>
    </citation>
    <scope>NUCLEOTIDE SEQUENCE [LARGE SCALE GENOMIC DNA]</scope>
    <source>
        <strain evidence="2">W-2</strain>
    </source>
</reference>
<evidence type="ECO:0000313" key="1">
    <source>
        <dbReference type="EMBL" id="OAT71411.1"/>
    </source>
</evidence>
<evidence type="ECO:0000313" key="2">
    <source>
        <dbReference type="Proteomes" id="UP000078290"/>
    </source>
</evidence>
<comment type="caution">
    <text evidence="1">The sequence shown here is derived from an EMBL/GenBank/DDBJ whole genome shotgun (WGS) entry which is preliminary data.</text>
</comment>
<dbReference type="Proteomes" id="UP000078290">
    <property type="component" value="Unassembled WGS sequence"/>
</dbReference>
<dbReference type="AlphaFoldDB" id="A0A1B7KMV3"/>
<dbReference type="RefSeq" id="WP_064553478.1">
    <property type="nucleotide sequence ID" value="NZ_LXMA01000043.1"/>
</dbReference>
<name>A0A1B7KMV3_PARTM</name>